<gene>
    <name evidence="6" type="ORF">PSU4_55000</name>
</gene>
<dbReference type="RefSeq" id="WP_147114759.1">
    <property type="nucleotide sequence ID" value="NZ_BJVJ01000096.1"/>
</dbReference>
<proteinExistence type="inferred from homology"/>
<dbReference type="PROSITE" id="PS50893">
    <property type="entry name" value="ABC_TRANSPORTER_2"/>
    <property type="match status" value="1"/>
</dbReference>
<accession>A0A511DP00</accession>
<dbReference type="InterPro" id="IPR003439">
    <property type="entry name" value="ABC_transporter-like_ATP-bd"/>
</dbReference>
<dbReference type="CDD" id="cd03257">
    <property type="entry name" value="ABC_NikE_OppD_transporters"/>
    <property type="match status" value="1"/>
</dbReference>
<evidence type="ECO:0000313" key="6">
    <source>
        <dbReference type="EMBL" id="GEL26546.1"/>
    </source>
</evidence>
<evidence type="ECO:0000256" key="2">
    <source>
        <dbReference type="ARBA" id="ARBA00022448"/>
    </source>
</evidence>
<evidence type="ECO:0000256" key="3">
    <source>
        <dbReference type="ARBA" id="ARBA00022741"/>
    </source>
</evidence>
<sequence>MARTARRQKPVAPPPVQAAGDLVTIDGLEVAFPITGGLLNREVGRVHAVAGVSLSIRAGEILGLVGESGCGKTTLGRALLRLYEPTGGRVVFDSVDLTTLRPEELRRTRRHMQMVFQDPFSSLSPRMTVGNIIAEPMRAHGGADGPDMRARVLELLDLVGLTAEQAERYPHEFSGGQRQRIGIARALALNPRFVVFDEAVSALDVSIQAQILNLMLELRRDLDLTYLFISHDLSVVRHIADRVAVMYLGRVVELAPADVLFARAAHPYTRALLSAVPEADPLVEKQRRRTVLQGDVPNPSDPPSGCPFHTRCPHARESCAQAVQELVEIDDGHFVACHRWDEIDTDADLRVPAYSGGVE</sequence>
<evidence type="ECO:0000256" key="4">
    <source>
        <dbReference type="ARBA" id="ARBA00022840"/>
    </source>
</evidence>
<evidence type="ECO:0000256" key="1">
    <source>
        <dbReference type="ARBA" id="ARBA00005417"/>
    </source>
</evidence>
<dbReference type="PANTHER" id="PTHR43776:SF7">
    <property type="entry name" value="D,D-DIPEPTIDE TRANSPORT ATP-BINDING PROTEIN DDPF-RELATED"/>
    <property type="match status" value="1"/>
</dbReference>
<dbReference type="GO" id="GO:0016887">
    <property type="term" value="F:ATP hydrolysis activity"/>
    <property type="evidence" value="ECO:0007669"/>
    <property type="project" value="InterPro"/>
</dbReference>
<dbReference type="SMART" id="SM00382">
    <property type="entry name" value="AAA"/>
    <property type="match status" value="1"/>
</dbReference>
<comment type="similarity">
    <text evidence="1">Belongs to the ABC transporter superfamily.</text>
</comment>
<dbReference type="Gene3D" id="3.40.50.300">
    <property type="entry name" value="P-loop containing nucleotide triphosphate hydrolases"/>
    <property type="match status" value="1"/>
</dbReference>
<feature type="domain" description="ABC transporter" evidence="5">
    <location>
        <begin position="25"/>
        <end position="273"/>
    </location>
</feature>
<name>A0A511DP00_9PSEU</name>
<keyword evidence="3" id="KW-0547">Nucleotide-binding</keyword>
<reference evidence="6 7" key="1">
    <citation type="submission" date="2019-07" db="EMBL/GenBank/DDBJ databases">
        <title>Whole genome shotgun sequence of Pseudonocardia sulfidoxydans NBRC 16205.</title>
        <authorList>
            <person name="Hosoyama A."/>
            <person name="Uohara A."/>
            <person name="Ohji S."/>
            <person name="Ichikawa N."/>
        </authorList>
    </citation>
    <scope>NUCLEOTIDE SEQUENCE [LARGE SCALE GENOMIC DNA]</scope>
    <source>
        <strain evidence="6 7">NBRC 16205</strain>
    </source>
</reference>
<dbReference type="GO" id="GO:0055085">
    <property type="term" value="P:transmembrane transport"/>
    <property type="evidence" value="ECO:0007669"/>
    <property type="project" value="UniProtKB-ARBA"/>
</dbReference>
<dbReference type="InterPro" id="IPR013563">
    <property type="entry name" value="Oligopep_ABC_C"/>
</dbReference>
<keyword evidence="4 6" id="KW-0067">ATP-binding</keyword>
<dbReference type="OrthoDB" id="5170605at2"/>
<evidence type="ECO:0000259" key="5">
    <source>
        <dbReference type="PROSITE" id="PS50893"/>
    </source>
</evidence>
<dbReference type="GO" id="GO:0015833">
    <property type="term" value="P:peptide transport"/>
    <property type="evidence" value="ECO:0007669"/>
    <property type="project" value="InterPro"/>
</dbReference>
<dbReference type="InterPro" id="IPR027417">
    <property type="entry name" value="P-loop_NTPase"/>
</dbReference>
<dbReference type="PANTHER" id="PTHR43776">
    <property type="entry name" value="TRANSPORT ATP-BINDING PROTEIN"/>
    <property type="match status" value="1"/>
</dbReference>
<dbReference type="Proteomes" id="UP000321685">
    <property type="component" value="Unassembled WGS sequence"/>
</dbReference>
<organism evidence="6 7">
    <name type="scientific">Pseudonocardia sulfidoxydans NBRC 16205</name>
    <dbReference type="NCBI Taxonomy" id="1223511"/>
    <lineage>
        <taxon>Bacteria</taxon>
        <taxon>Bacillati</taxon>
        <taxon>Actinomycetota</taxon>
        <taxon>Actinomycetes</taxon>
        <taxon>Pseudonocardiales</taxon>
        <taxon>Pseudonocardiaceae</taxon>
        <taxon>Pseudonocardia</taxon>
    </lineage>
</organism>
<dbReference type="FunFam" id="3.40.50.300:FF:000016">
    <property type="entry name" value="Oligopeptide ABC transporter ATP-binding component"/>
    <property type="match status" value="1"/>
</dbReference>
<keyword evidence="2" id="KW-0813">Transport</keyword>
<evidence type="ECO:0000313" key="7">
    <source>
        <dbReference type="Proteomes" id="UP000321685"/>
    </source>
</evidence>
<dbReference type="InterPro" id="IPR050319">
    <property type="entry name" value="ABC_transp_ATP-bind"/>
</dbReference>
<dbReference type="SUPFAM" id="SSF52540">
    <property type="entry name" value="P-loop containing nucleoside triphosphate hydrolases"/>
    <property type="match status" value="1"/>
</dbReference>
<comment type="caution">
    <text evidence="6">The sequence shown here is derived from an EMBL/GenBank/DDBJ whole genome shotgun (WGS) entry which is preliminary data.</text>
</comment>
<dbReference type="PROSITE" id="PS00211">
    <property type="entry name" value="ABC_TRANSPORTER_1"/>
    <property type="match status" value="1"/>
</dbReference>
<dbReference type="Pfam" id="PF08352">
    <property type="entry name" value="oligo_HPY"/>
    <property type="match status" value="1"/>
</dbReference>
<keyword evidence="7" id="KW-1185">Reference proteome</keyword>
<dbReference type="AlphaFoldDB" id="A0A511DP00"/>
<dbReference type="NCBIfam" id="TIGR01727">
    <property type="entry name" value="oligo_HPY"/>
    <property type="match status" value="1"/>
</dbReference>
<dbReference type="InterPro" id="IPR017871">
    <property type="entry name" value="ABC_transporter-like_CS"/>
</dbReference>
<dbReference type="InterPro" id="IPR003593">
    <property type="entry name" value="AAA+_ATPase"/>
</dbReference>
<dbReference type="EMBL" id="BJVJ01000096">
    <property type="protein sequence ID" value="GEL26546.1"/>
    <property type="molecule type" value="Genomic_DNA"/>
</dbReference>
<dbReference type="Pfam" id="PF00005">
    <property type="entry name" value="ABC_tran"/>
    <property type="match status" value="1"/>
</dbReference>
<dbReference type="GO" id="GO:0005524">
    <property type="term" value="F:ATP binding"/>
    <property type="evidence" value="ECO:0007669"/>
    <property type="project" value="UniProtKB-KW"/>
</dbReference>
<protein>
    <submittedName>
        <fullName evidence="6">ABC transporter ATP-binding protein</fullName>
    </submittedName>
</protein>